<evidence type="ECO:0000256" key="8">
    <source>
        <dbReference type="ARBA" id="ARBA00023242"/>
    </source>
</evidence>
<reference evidence="13" key="2">
    <citation type="submission" date="2022-10" db="EMBL/GenBank/DDBJ databases">
        <authorList>
            <consortium name="ENA_rothamsted_submissions"/>
            <consortium name="culmorum"/>
            <person name="King R."/>
        </authorList>
    </citation>
    <scope>NUCLEOTIDE SEQUENCE</scope>
</reference>
<feature type="region of interest" description="Disordered" evidence="11">
    <location>
        <begin position="343"/>
        <end position="373"/>
    </location>
</feature>
<evidence type="ECO:0000313" key="13">
    <source>
        <dbReference type="EMBL" id="CAG9809414.1"/>
    </source>
</evidence>
<dbReference type="PANTHER" id="PTHR15065:SF10">
    <property type="entry name" value="NERVOUS FINGERS 2, ISOFORM B"/>
    <property type="match status" value="1"/>
</dbReference>
<dbReference type="SUPFAM" id="SSF57667">
    <property type="entry name" value="beta-beta-alpha zinc fingers"/>
    <property type="match status" value="2"/>
</dbReference>
<feature type="compositionally biased region" description="Polar residues" evidence="11">
    <location>
        <begin position="502"/>
        <end position="511"/>
    </location>
</feature>
<evidence type="ECO:0000256" key="2">
    <source>
        <dbReference type="ARBA" id="ARBA00022723"/>
    </source>
</evidence>
<evidence type="ECO:0000256" key="4">
    <source>
        <dbReference type="ARBA" id="ARBA00022771"/>
    </source>
</evidence>
<feature type="coiled-coil region" evidence="10">
    <location>
        <begin position="218"/>
        <end position="245"/>
    </location>
</feature>
<evidence type="ECO:0000313" key="14">
    <source>
        <dbReference type="Proteomes" id="UP001153620"/>
    </source>
</evidence>
<dbReference type="AlphaFoldDB" id="A0A9N9WX40"/>
<protein>
    <recommendedName>
        <fullName evidence="12">C2H2-type domain-containing protein</fullName>
    </recommendedName>
</protein>
<dbReference type="InterPro" id="IPR036236">
    <property type="entry name" value="Znf_C2H2_sf"/>
</dbReference>
<evidence type="ECO:0000256" key="3">
    <source>
        <dbReference type="ARBA" id="ARBA00022737"/>
    </source>
</evidence>
<evidence type="ECO:0000256" key="1">
    <source>
        <dbReference type="ARBA" id="ARBA00004123"/>
    </source>
</evidence>
<feature type="region of interest" description="Disordered" evidence="11">
    <location>
        <begin position="1"/>
        <end position="21"/>
    </location>
</feature>
<evidence type="ECO:0000256" key="7">
    <source>
        <dbReference type="ARBA" id="ARBA00023163"/>
    </source>
</evidence>
<keyword evidence="4 9" id="KW-0863">Zinc-finger</keyword>
<evidence type="ECO:0000256" key="10">
    <source>
        <dbReference type="SAM" id="Coils"/>
    </source>
</evidence>
<keyword evidence="3" id="KW-0677">Repeat</keyword>
<dbReference type="GO" id="GO:0030182">
    <property type="term" value="P:neuron differentiation"/>
    <property type="evidence" value="ECO:0007669"/>
    <property type="project" value="TreeGrafter"/>
</dbReference>
<dbReference type="GO" id="GO:0000978">
    <property type="term" value="F:RNA polymerase II cis-regulatory region sequence-specific DNA binding"/>
    <property type="evidence" value="ECO:0007669"/>
    <property type="project" value="TreeGrafter"/>
</dbReference>
<keyword evidence="7" id="KW-0804">Transcription</keyword>
<proteinExistence type="predicted"/>
<keyword evidence="10" id="KW-0175">Coiled coil</keyword>
<dbReference type="FunFam" id="3.30.160.60:FF:001329">
    <property type="entry name" value="INSM transcriptional repressor 1"/>
    <property type="match status" value="1"/>
</dbReference>
<dbReference type="SMART" id="SM00355">
    <property type="entry name" value="ZnF_C2H2"/>
    <property type="match status" value="3"/>
</dbReference>
<keyword evidence="14" id="KW-1185">Reference proteome</keyword>
<dbReference type="PANTHER" id="PTHR15065">
    <property type="entry name" value="INSULINOMA-ASSOCIATED 1"/>
    <property type="match status" value="1"/>
</dbReference>
<reference evidence="13" key="1">
    <citation type="submission" date="2022-01" db="EMBL/GenBank/DDBJ databases">
        <authorList>
            <person name="King R."/>
        </authorList>
    </citation>
    <scope>NUCLEOTIDE SEQUENCE</scope>
</reference>
<dbReference type="PROSITE" id="PS00028">
    <property type="entry name" value="ZINC_FINGER_C2H2_1"/>
    <property type="match status" value="1"/>
</dbReference>
<feature type="region of interest" description="Disordered" evidence="11">
    <location>
        <begin position="502"/>
        <end position="526"/>
    </location>
</feature>
<dbReference type="Pfam" id="PF00096">
    <property type="entry name" value="zf-C2H2"/>
    <property type="match status" value="2"/>
</dbReference>
<comment type="subcellular location">
    <subcellularLocation>
        <location evidence="1">Nucleus</location>
    </subcellularLocation>
</comment>
<dbReference type="PROSITE" id="PS50157">
    <property type="entry name" value="ZINC_FINGER_C2H2_2"/>
    <property type="match status" value="2"/>
</dbReference>
<feature type="domain" description="C2H2-type" evidence="12">
    <location>
        <begin position="324"/>
        <end position="351"/>
    </location>
</feature>
<keyword evidence="8" id="KW-0539">Nucleus</keyword>
<keyword evidence="2" id="KW-0479">Metal-binding</keyword>
<dbReference type="Gene3D" id="3.30.160.60">
    <property type="entry name" value="Classic Zinc Finger"/>
    <property type="match status" value="2"/>
</dbReference>
<evidence type="ECO:0000259" key="12">
    <source>
        <dbReference type="PROSITE" id="PS50157"/>
    </source>
</evidence>
<sequence length="544" mass="61960">MHQSTGFPFTPSTPPSGTLFSPESLSATRFIRSGEIPLDLSVFKPVLTPPTTPSPPRKQPKLLNLDLKTFDVSNPKNSSQFLKTISIDNKKYFHNSIPSSIEDINENSEEYIDITSSDNEMENFTSTSSVPKMIENENLHSSDLTDDDSNQDSLDSDEIVDIESNDDSIIFSLNDTDDHGVLENGQQIFDDPKHHSKAIHGFAMLFEKSVYSGSENSAKRSAQNRHRHERKRMKLRKQIVDEENTSPVSGTIIRKLKDGEELVVRKGDIDPAFNIVEVTEEAKAAIALIENKLGNYICQLCRSMYDDPFALAQHRCSRIVHIEYRCSECDKVFNCPANLASHKRWHKPRNQNSEKKSPQEKPDEPSSEKKLPSEASEIIGADDKFPCSHCGRIFRRESYLKKHIVSHHTPVTDTPYQTQLAPVSNKITEMQTLVQQNVHKRFLDFERERRRIQSFSELYFHQRSAFQYVCHQSYRTPYDTLALFPTSNTILRPVARRPTWTTSSAVTTQLPTHPHHHHHPQSTSGIANSFEFPIKNSVPFSSVN</sequence>
<dbReference type="GO" id="GO:0008270">
    <property type="term" value="F:zinc ion binding"/>
    <property type="evidence" value="ECO:0007669"/>
    <property type="project" value="UniProtKB-KW"/>
</dbReference>
<feature type="domain" description="C2H2-type" evidence="12">
    <location>
        <begin position="385"/>
        <end position="407"/>
    </location>
</feature>
<dbReference type="GO" id="GO:0001227">
    <property type="term" value="F:DNA-binding transcription repressor activity, RNA polymerase II-specific"/>
    <property type="evidence" value="ECO:0007669"/>
    <property type="project" value="TreeGrafter"/>
</dbReference>
<feature type="compositionally biased region" description="Basic and acidic residues" evidence="11">
    <location>
        <begin position="352"/>
        <end position="372"/>
    </location>
</feature>
<dbReference type="GO" id="GO:0005634">
    <property type="term" value="C:nucleus"/>
    <property type="evidence" value="ECO:0007669"/>
    <property type="project" value="UniProtKB-SubCell"/>
</dbReference>
<dbReference type="InterPro" id="IPR042972">
    <property type="entry name" value="INSM1/2"/>
</dbReference>
<dbReference type="Proteomes" id="UP001153620">
    <property type="component" value="Chromosome 3"/>
</dbReference>
<accession>A0A9N9WX40</accession>
<keyword evidence="5" id="KW-0862">Zinc</keyword>
<evidence type="ECO:0000256" key="5">
    <source>
        <dbReference type="ARBA" id="ARBA00022833"/>
    </source>
</evidence>
<evidence type="ECO:0000256" key="9">
    <source>
        <dbReference type="PROSITE-ProRule" id="PRU00042"/>
    </source>
</evidence>
<dbReference type="EMBL" id="OU895879">
    <property type="protein sequence ID" value="CAG9809414.1"/>
    <property type="molecule type" value="Genomic_DNA"/>
</dbReference>
<dbReference type="GO" id="GO:0017053">
    <property type="term" value="C:transcription repressor complex"/>
    <property type="evidence" value="ECO:0007669"/>
    <property type="project" value="TreeGrafter"/>
</dbReference>
<dbReference type="OrthoDB" id="8953942at2759"/>
<gene>
    <name evidence="13" type="ORF">CHIRRI_LOCUS12240</name>
</gene>
<evidence type="ECO:0000256" key="6">
    <source>
        <dbReference type="ARBA" id="ARBA00023015"/>
    </source>
</evidence>
<dbReference type="GO" id="GO:0010564">
    <property type="term" value="P:regulation of cell cycle process"/>
    <property type="evidence" value="ECO:0007669"/>
    <property type="project" value="TreeGrafter"/>
</dbReference>
<keyword evidence="6" id="KW-0805">Transcription regulation</keyword>
<organism evidence="13 14">
    <name type="scientific">Chironomus riparius</name>
    <dbReference type="NCBI Taxonomy" id="315576"/>
    <lineage>
        <taxon>Eukaryota</taxon>
        <taxon>Metazoa</taxon>
        <taxon>Ecdysozoa</taxon>
        <taxon>Arthropoda</taxon>
        <taxon>Hexapoda</taxon>
        <taxon>Insecta</taxon>
        <taxon>Pterygota</taxon>
        <taxon>Neoptera</taxon>
        <taxon>Endopterygota</taxon>
        <taxon>Diptera</taxon>
        <taxon>Nematocera</taxon>
        <taxon>Chironomoidea</taxon>
        <taxon>Chironomidae</taxon>
        <taxon>Chironominae</taxon>
        <taxon>Chironomus</taxon>
    </lineage>
</organism>
<dbReference type="InterPro" id="IPR013087">
    <property type="entry name" value="Znf_C2H2_type"/>
</dbReference>
<name>A0A9N9WX40_9DIPT</name>
<evidence type="ECO:0000256" key="11">
    <source>
        <dbReference type="SAM" id="MobiDB-lite"/>
    </source>
</evidence>